<evidence type="ECO:0000313" key="3">
    <source>
        <dbReference type="Proteomes" id="UP000265618"/>
    </source>
</evidence>
<evidence type="ECO:0000313" key="2">
    <source>
        <dbReference type="EMBL" id="GIQ80430.1"/>
    </source>
</evidence>
<protein>
    <submittedName>
        <fullName evidence="2">Uncharacterized protein</fullName>
    </submittedName>
</protein>
<feature type="region of interest" description="Disordered" evidence="1">
    <location>
        <begin position="92"/>
        <end position="173"/>
    </location>
</feature>
<sequence>MSDLGLTAASRARAKGAALRALEGEDDDCVVVYDEVRINELVSDLLASFPTDNALHCFSLKACPCPEGAVRGRPLANLTASLEQDALSILSEVGLAPPPGPSHAPSHTPSASSVSRTPERRTRSRASPRPSLPVPAGLDHAVATRHRQEQAQQRARRSEAARQRHLQEEEATRERLAQLESRLKQEAFHRMEAKRREAEIQELEVQRQERERAEKRANDQLILQAALAEAEGAARRERSRIIAHHLSLWHKQVRVSKVKIGHAREHHRLVTLNSSVCLPQETGPDTY</sequence>
<accession>A0A9K3GFF4</accession>
<gene>
    <name evidence="2" type="ORF">KIPB_001229</name>
</gene>
<organism evidence="2 3">
    <name type="scientific">Kipferlia bialata</name>
    <dbReference type="NCBI Taxonomy" id="797122"/>
    <lineage>
        <taxon>Eukaryota</taxon>
        <taxon>Metamonada</taxon>
        <taxon>Carpediemonas-like organisms</taxon>
        <taxon>Kipferlia</taxon>
    </lineage>
</organism>
<dbReference type="EMBL" id="BDIP01000168">
    <property type="protein sequence ID" value="GIQ80430.1"/>
    <property type="molecule type" value="Genomic_DNA"/>
</dbReference>
<comment type="caution">
    <text evidence="2">The sequence shown here is derived from an EMBL/GenBank/DDBJ whole genome shotgun (WGS) entry which is preliminary data.</text>
</comment>
<feature type="compositionally biased region" description="Low complexity" evidence="1">
    <location>
        <begin position="103"/>
        <end position="116"/>
    </location>
</feature>
<name>A0A9K3GFF4_9EUKA</name>
<dbReference type="AlphaFoldDB" id="A0A9K3GFF4"/>
<dbReference type="Proteomes" id="UP000265618">
    <property type="component" value="Unassembled WGS sequence"/>
</dbReference>
<reference evidence="2 3" key="1">
    <citation type="journal article" date="2018" name="PLoS ONE">
        <title>The draft genome of Kipferlia bialata reveals reductive genome evolution in fornicate parasites.</title>
        <authorList>
            <person name="Tanifuji G."/>
            <person name="Takabayashi S."/>
            <person name="Kume K."/>
            <person name="Takagi M."/>
            <person name="Nakayama T."/>
            <person name="Kamikawa R."/>
            <person name="Inagaki Y."/>
            <person name="Hashimoto T."/>
        </authorList>
    </citation>
    <scope>NUCLEOTIDE SEQUENCE [LARGE SCALE GENOMIC DNA]</scope>
    <source>
        <strain evidence="2">NY0173</strain>
    </source>
</reference>
<evidence type="ECO:0000256" key="1">
    <source>
        <dbReference type="SAM" id="MobiDB-lite"/>
    </source>
</evidence>
<feature type="compositionally biased region" description="Basic and acidic residues" evidence="1">
    <location>
        <begin position="156"/>
        <end position="173"/>
    </location>
</feature>
<proteinExistence type="predicted"/>
<keyword evidence="3" id="KW-1185">Reference proteome</keyword>